<organism evidence="6 7">
    <name type="scientific">Thiomicrorhabdus sediminis</name>
    <dbReference type="NCBI Taxonomy" id="2580412"/>
    <lineage>
        <taxon>Bacteria</taxon>
        <taxon>Pseudomonadati</taxon>
        <taxon>Pseudomonadota</taxon>
        <taxon>Gammaproteobacteria</taxon>
        <taxon>Thiotrichales</taxon>
        <taxon>Piscirickettsiaceae</taxon>
        <taxon>Thiomicrorhabdus</taxon>
    </lineage>
</organism>
<accession>A0A4P9K987</accession>
<dbReference type="SUPFAM" id="SSF53850">
    <property type="entry name" value="Periplasmic binding protein-like II"/>
    <property type="match status" value="1"/>
</dbReference>
<evidence type="ECO:0000313" key="7">
    <source>
        <dbReference type="Proteomes" id="UP000304864"/>
    </source>
</evidence>
<dbReference type="SUPFAM" id="SSF46785">
    <property type="entry name" value="Winged helix' DNA-binding domain"/>
    <property type="match status" value="1"/>
</dbReference>
<dbReference type="GO" id="GO:0003700">
    <property type="term" value="F:DNA-binding transcription factor activity"/>
    <property type="evidence" value="ECO:0007669"/>
    <property type="project" value="InterPro"/>
</dbReference>
<evidence type="ECO:0000256" key="2">
    <source>
        <dbReference type="ARBA" id="ARBA00023015"/>
    </source>
</evidence>
<dbReference type="InterPro" id="IPR036388">
    <property type="entry name" value="WH-like_DNA-bd_sf"/>
</dbReference>
<dbReference type="CDD" id="cd08419">
    <property type="entry name" value="PBP2_CbbR_RubisCO_like"/>
    <property type="match status" value="1"/>
</dbReference>
<dbReference type="PROSITE" id="PS50931">
    <property type="entry name" value="HTH_LYSR"/>
    <property type="match status" value="1"/>
</dbReference>
<keyword evidence="3" id="KW-0238">DNA-binding</keyword>
<dbReference type="PANTHER" id="PTHR30126">
    <property type="entry name" value="HTH-TYPE TRANSCRIPTIONAL REGULATOR"/>
    <property type="match status" value="1"/>
</dbReference>
<evidence type="ECO:0000256" key="3">
    <source>
        <dbReference type="ARBA" id="ARBA00023125"/>
    </source>
</evidence>
<dbReference type="RefSeq" id="WP_138565561.1">
    <property type="nucleotide sequence ID" value="NZ_CP040602.1"/>
</dbReference>
<keyword evidence="4" id="KW-0804">Transcription</keyword>
<protein>
    <submittedName>
        <fullName evidence="6">LysR family transcriptional regulator</fullName>
    </submittedName>
</protein>
<gene>
    <name evidence="6" type="ORF">FE785_09730</name>
</gene>
<dbReference type="Gene3D" id="3.40.190.290">
    <property type="match status" value="1"/>
</dbReference>
<dbReference type="Pfam" id="PF00126">
    <property type="entry name" value="HTH_1"/>
    <property type="match status" value="1"/>
</dbReference>
<dbReference type="PRINTS" id="PR00039">
    <property type="entry name" value="HTHLYSR"/>
</dbReference>
<dbReference type="GO" id="GO:0000976">
    <property type="term" value="F:transcription cis-regulatory region binding"/>
    <property type="evidence" value="ECO:0007669"/>
    <property type="project" value="TreeGrafter"/>
</dbReference>
<keyword evidence="7" id="KW-1185">Reference proteome</keyword>
<proteinExistence type="inferred from homology"/>
<dbReference type="KEGG" id="thig:FE785_09730"/>
<evidence type="ECO:0000256" key="4">
    <source>
        <dbReference type="ARBA" id="ARBA00023163"/>
    </source>
</evidence>
<dbReference type="InterPro" id="IPR005119">
    <property type="entry name" value="LysR_subst-bd"/>
</dbReference>
<dbReference type="PANTHER" id="PTHR30126:SF5">
    <property type="entry name" value="HTH-TYPE TRANSCRIPTIONAL ACTIVATOR CMPR"/>
    <property type="match status" value="1"/>
</dbReference>
<dbReference type="InterPro" id="IPR036390">
    <property type="entry name" value="WH_DNA-bd_sf"/>
</dbReference>
<dbReference type="AlphaFoldDB" id="A0A4P9K987"/>
<keyword evidence="2" id="KW-0805">Transcription regulation</keyword>
<dbReference type="Pfam" id="PF03466">
    <property type="entry name" value="LysR_substrate"/>
    <property type="match status" value="1"/>
</dbReference>
<evidence type="ECO:0000259" key="5">
    <source>
        <dbReference type="PROSITE" id="PS50931"/>
    </source>
</evidence>
<reference evidence="6 7" key="1">
    <citation type="submission" date="2019-05" db="EMBL/GenBank/DDBJ databases">
        <title>Thiomicrorhabdus sediminis sp. nov, a novel sulfur-oxidizing bacterium isolated from coastal sediment.</title>
        <authorList>
            <person name="Liu X."/>
        </authorList>
    </citation>
    <scope>NUCLEOTIDE SEQUENCE [LARGE SCALE GENOMIC DNA]</scope>
    <source>
        <strain evidence="6 7">G1</strain>
    </source>
</reference>
<name>A0A4P9K987_9GAMM</name>
<feature type="domain" description="HTH lysR-type" evidence="5">
    <location>
        <begin position="4"/>
        <end position="61"/>
    </location>
</feature>
<dbReference type="Gene3D" id="1.10.10.10">
    <property type="entry name" value="Winged helix-like DNA-binding domain superfamily/Winged helix DNA-binding domain"/>
    <property type="match status" value="1"/>
</dbReference>
<evidence type="ECO:0000256" key="1">
    <source>
        <dbReference type="ARBA" id="ARBA00009437"/>
    </source>
</evidence>
<evidence type="ECO:0000313" key="6">
    <source>
        <dbReference type="EMBL" id="QCU90887.1"/>
    </source>
</evidence>
<sequence>MRRVTLRQLQTFEAVARLLSITRAAEEMCVSQPTVSKQIKLLQEEIGLPLIEIIGKKLYLTEAGQELQKTCIDWISSWEFFEQKIANIKGLKQGKLKISTVTTVKYFLPKILGMFCQEYPGIDVSLEVLNRNRVLERLQHNQDDIYIMGVPPDTEDVSAEPFIKNTLVIIAPSGHPLAQQKNIPVSALENEPFILREQGSGTRLLVEKLFNELNLQLNVRMELGSNEAIKQAVAGGMGLSLLSKSSVNIDANQNELCILDVEGFPIKRHWYIVRLQDKEVSVLAQTFIDYLLEHVDLLDAKM</sequence>
<dbReference type="Proteomes" id="UP000304864">
    <property type="component" value="Chromosome"/>
</dbReference>
<dbReference type="EMBL" id="CP040602">
    <property type="protein sequence ID" value="QCU90887.1"/>
    <property type="molecule type" value="Genomic_DNA"/>
</dbReference>
<dbReference type="OrthoDB" id="9771171at2"/>
<comment type="similarity">
    <text evidence="1">Belongs to the LysR transcriptional regulatory family.</text>
</comment>
<dbReference type="InterPro" id="IPR000847">
    <property type="entry name" value="LysR_HTH_N"/>
</dbReference>